<accession>A0ABU2A885</accession>
<keyword evidence="1" id="KW-0732">Signal</keyword>
<sequence>MSASRWALILLVALAGVAAFLFATQPPDTEPDATIPEHHVAASGPLQARAPVDTAATTQPLAVMARPALPAPLAAAARRIGSEGYGPHIDRAQVGDDAAAAWEAVQWLRGCASNEARRRSAEAARNQGVAPDMLTQLMVEADAEARRCQTVTAQHRLLLPELAARALRAGVPDAASAYAGAAFAGDLAPPQRQQVADALRRDARDGHAPSLLAAAQAHEGWGLDDTERLAYMTAYAELPGEPQARDRVRQLIEQQRIRFKSLPTPEQQAAARLQADQILARVRAGKPS</sequence>
<evidence type="ECO:0000256" key="1">
    <source>
        <dbReference type="SAM" id="SignalP"/>
    </source>
</evidence>
<reference evidence="2 3" key="1">
    <citation type="submission" date="2023-07" db="EMBL/GenBank/DDBJ databases">
        <title>Sorghum-associated microbial communities from plants grown in Nebraska, USA.</title>
        <authorList>
            <person name="Schachtman D."/>
        </authorList>
    </citation>
    <scope>NUCLEOTIDE SEQUENCE [LARGE SCALE GENOMIC DNA]</scope>
    <source>
        <strain evidence="2 3">BE316</strain>
    </source>
</reference>
<dbReference type="RefSeq" id="WP_310327846.1">
    <property type="nucleotide sequence ID" value="NZ_JAVDXV010000003.1"/>
</dbReference>
<dbReference type="EMBL" id="JAVDXV010000003">
    <property type="protein sequence ID" value="MDR7332818.1"/>
    <property type="molecule type" value="Genomic_DNA"/>
</dbReference>
<keyword evidence="3" id="KW-1185">Reference proteome</keyword>
<evidence type="ECO:0000313" key="3">
    <source>
        <dbReference type="Proteomes" id="UP001180825"/>
    </source>
</evidence>
<name>A0ABU2A885_9BURK</name>
<protein>
    <recommendedName>
        <fullName evidence="4">Secreted protein</fullName>
    </recommendedName>
</protein>
<proteinExistence type="predicted"/>
<evidence type="ECO:0000313" key="2">
    <source>
        <dbReference type="EMBL" id="MDR7332818.1"/>
    </source>
</evidence>
<gene>
    <name evidence="2" type="ORF">J2X21_001951</name>
</gene>
<dbReference type="Proteomes" id="UP001180825">
    <property type="component" value="Unassembled WGS sequence"/>
</dbReference>
<evidence type="ECO:0008006" key="4">
    <source>
        <dbReference type="Google" id="ProtNLM"/>
    </source>
</evidence>
<feature type="chain" id="PRO_5047179311" description="Secreted protein" evidence="1">
    <location>
        <begin position="24"/>
        <end position="288"/>
    </location>
</feature>
<comment type="caution">
    <text evidence="2">The sequence shown here is derived from an EMBL/GenBank/DDBJ whole genome shotgun (WGS) entry which is preliminary data.</text>
</comment>
<feature type="signal peptide" evidence="1">
    <location>
        <begin position="1"/>
        <end position="23"/>
    </location>
</feature>
<organism evidence="2 3">
    <name type="scientific">Roseateles asaccharophilus</name>
    <dbReference type="NCBI Taxonomy" id="582607"/>
    <lineage>
        <taxon>Bacteria</taxon>
        <taxon>Pseudomonadati</taxon>
        <taxon>Pseudomonadota</taxon>
        <taxon>Betaproteobacteria</taxon>
        <taxon>Burkholderiales</taxon>
        <taxon>Sphaerotilaceae</taxon>
        <taxon>Roseateles</taxon>
    </lineage>
</organism>